<dbReference type="EMBL" id="JBFOHL010000003">
    <property type="protein sequence ID" value="MEW9623552.1"/>
    <property type="molecule type" value="Genomic_DNA"/>
</dbReference>
<dbReference type="RefSeq" id="WP_367843862.1">
    <property type="nucleotide sequence ID" value="NZ_JBFOHL010000003.1"/>
</dbReference>
<reference evidence="1 2" key="1">
    <citation type="submission" date="2024-06" db="EMBL/GenBank/DDBJ databases">
        <authorList>
            <person name="Woo H."/>
        </authorList>
    </citation>
    <scope>NUCLEOTIDE SEQUENCE [LARGE SCALE GENOMIC DNA]</scope>
    <source>
        <strain evidence="1 2">S2-g</strain>
    </source>
</reference>
<proteinExistence type="predicted"/>
<organism evidence="1 2">
    <name type="scientific">Rhodanobacter geophilus</name>
    <dbReference type="NCBI Taxonomy" id="3162488"/>
    <lineage>
        <taxon>Bacteria</taxon>
        <taxon>Pseudomonadati</taxon>
        <taxon>Pseudomonadota</taxon>
        <taxon>Gammaproteobacteria</taxon>
        <taxon>Lysobacterales</taxon>
        <taxon>Rhodanobacteraceae</taxon>
        <taxon>Rhodanobacter</taxon>
    </lineage>
</organism>
<evidence type="ECO:0000313" key="2">
    <source>
        <dbReference type="Proteomes" id="UP001556170"/>
    </source>
</evidence>
<keyword evidence="2" id="KW-1185">Reference proteome</keyword>
<gene>
    <name evidence="1" type="ORF">ABQJ56_04870</name>
</gene>
<protein>
    <submittedName>
        <fullName evidence="1">Uncharacterized protein</fullName>
    </submittedName>
</protein>
<comment type="caution">
    <text evidence="1">The sequence shown here is derived from an EMBL/GenBank/DDBJ whole genome shotgun (WGS) entry which is preliminary data.</text>
</comment>
<evidence type="ECO:0000313" key="1">
    <source>
        <dbReference type="EMBL" id="MEW9623552.1"/>
    </source>
</evidence>
<dbReference type="Proteomes" id="UP001556170">
    <property type="component" value="Unassembled WGS sequence"/>
</dbReference>
<name>A0ABV3QLS5_9GAMM</name>
<sequence>MVTICSAEALHPGSVSTLGEVIFNAALAVRDILDQVDEQRF</sequence>
<accession>A0ABV3QLS5</accession>